<dbReference type="STRING" id="497964.CfE428DRAFT_3164"/>
<protein>
    <submittedName>
        <fullName evidence="4">Glycosyl transferase family 2</fullName>
    </submittedName>
</protein>
<dbReference type="GO" id="GO:0016740">
    <property type="term" value="F:transferase activity"/>
    <property type="evidence" value="ECO:0007669"/>
    <property type="project" value="UniProtKB-KW"/>
</dbReference>
<keyword evidence="5" id="KW-1185">Reference proteome</keyword>
<sequence>MPGLPLNLSIAIISLNEEANLRRCLQSAADLAKEIVVVDSGSTDKTLDVAREFGARVQHQDYLGQRDQKNVAVSLCTQPWVLLLDCDEELSPELKAAIIAFFEKSDAERYVGAKMARKVWFMGRWITHGDWYPDRKLRLFRRDKGRCGGNAAHDKVEIEGPVTTLNGDLHHYSFRDMRHYVSKINTFADAFLEKQKSEGARWSLAATLFRPWWRFFRAYVIRRGFLDGFPGLWIAVATAFFAFVRYSRKYEDEAMNGD</sequence>
<reference evidence="4 5" key="1">
    <citation type="journal article" date="2011" name="J. Bacteriol.">
        <title>Genome sequence of Chthoniobacter flavus Ellin428, an aerobic heterotrophic soil bacterium.</title>
        <authorList>
            <person name="Kant R."/>
            <person name="van Passel M.W."/>
            <person name="Palva A."/>
            <person name="Lucas S."/>
            <person name="Lapidus A."/>
            <person name="Glavina Del Rio T."/>
            <person name="Dalin E."/>
            <person name="Tice H."/>
            <person name="Bruce D."/>
            <person name="Goodwin L."/>
            <person name="Pitluck S."/>
            <person name="Larimer F.W."/>
            <person name="Land M.L."/>
            <person name="Hauser L."/>
            <person name="Sangwan P."/>
            <person name="de Vos W.M."/>
            <person name="Janssen P.H."/>
            <person name="Smidt H."/>
        </authorList>
    </citation>
    <scope>NUCLEOTIDE SEQUENCE [LARGE SCALE GENOMIC DNA]</scope>
    <source>
        <strain evidence="4 5">Ellin428</strain>
    </source>
</reference>
<comment type="caution">
    <text evidence="4">The sequence shown here is derived from an EMBL/GenBank/DDBJ whole genome shotgun (WGS) entry which is preliminary data.</text>
</comment>
<evidence type="ECO:0000256" key="2">
    <source>
        <dbReference type="SAM" id="Phobius"/>
    </source>
</evidence>
<dbReference type="PANTHER" id="PTHR43630">
    <property type="entry name" value="POLY-BETA-1,6-N-ACETYL-D-GLUCOSAMINE SYNTHASE"/>
    <property type="match status" value="1"/>
</dbReference>
<proteinExistence type="inferred from homology"/>
<dbReference type="InParanoid" id="B4D2N9"/>
<name>B4D2N9_9BACT</name>
<evidence type="ECO:0000259" key="3">
    <source>
        <dbReference type="Pfam" id="PF00535"/>
    </source>
</evidence>
<dbReference type="AlphaFoldDB" id="B4D2N9"/>
<comment type="similarity">
    <text evidence="1">Belongs to the glycosyltransferase 2 family. WaaE/KdtX subfamily.</text>
</comment>
<accession>B4D2N9</accession>
<dbReference type="PANTHER" id="PTHR43630:SF2">
    <property type="entry name" value="GLYCOSYLTRANSFERASE"/>
    <property type="match status" value="1"/>
</dbReference>
<organism evidence="4 5">
    <name type="scientific">Chthoniobacter flavus Ellin428</name>
    <dbReference type="NCBI Taxonomy" id="497964"/>
    <lineage>
        <taxon>Bacteria</taxon>
        <taxon>Pseudomonadati</taxon>
        <taxon>Verrucomicrobiota</taxon>
        <taxon>Spartobacteria</taxon>
        <taxon>Chthoniobacterales</taxon>
        <taxon>Chthoniobacteraceae</taxon>
        <taxon>Chthoniobacter</taxon>
    </lineage>
</organism>
<dbReference type="InterPro" id="IPR001173">
    <property type="entry name" value="Glyco_trans_2-like"/>
</dbReference>
<dbReference type="Pfam" id="PF00535">
    <property type="entry name" value="Glycos_transf_2"/>
    <property type="match status" value="1"/>
</dbReference>
<evidence type="ECO:0000313" key="4">
    <source>
        <dbReference type="EMBL" id="EDY19479.1"/>
    </source>
</evidence>
<dbReference type="RefSeq" id="WP_006980489.1">
    <property type="nucleotide sequence ID" value="NZ_ABVL01000008.1"/>
</dbReference>
<keyword evidence="2" id="KW-0812">Transmembrane</keyword>
<keyword evidence="4" id="KW-0808">Transferase</keyword>
<evidence type="ECO:0000313" key="5">
    <source>
        <dbReference type="Proteomes" id="UP000005824"/>
    </source>
</evidence>
<dbReference type="InterPro" id="IPR029044">
    <property type="entry name" value="Nucleotide-diphossugar_trans"/>
</dbReference>
<keyword evidence="2" id="KW-0472">Membrane</keyword>
<evidence type="ECO:0000256" key="1">
    <source>
        <dbReference type="ARBA" id="ARBA00038494"/>
    </source>
</evidence>
<feature type="domain" description="Glycosyltransferase 2-like" evidence="3">
    <location>
        <begin position="9"/>
        <end position="150"/>
    </location>
</feature>
<dbReference type="EMBL" id="ABVL01000008">
    <property type="protein sequence ID" value="EDY19479.1"/>
    <property type="molecule type" value="Genomic_DNA"/>
</dbReference>
<feature type="transmembrane region" description="Helical" evidence="2">
    <location>
        <begin position="224"/>
        <end position="246"/>
    </location>
</feature>
<keyword evidence="2" id="KW-1133">Transmembrane helix</keyword>
<dbReference type="Gene3D" id="3.90.550.10">
    <property type="entry name" value="Spore Coat Polysaccharide Biosynthesis Protein SpsA, Chain A"/>
    <property type="match status" value="1"/>
</dbReference>
<dbReference type="CDD" id="cd02511">
    <property type="entry name" value="Beta4Glucosyltransferase"/>
    <property type="match status" value="1"/>
</dbReference>
<dbReference type="eggNOG" id="COG0463">
    <property type="taxonomic scope" value="Bacteria"/>
</dbReference>
<dbReference type="Proteomes" id="UP000005824">
    <property type="component" value="Unassembled WGS sequence"/>
</dbReference>
<dbReference type="SUPFAM" id="SSF53448">
    <property type="entry name" value="Nucleotide-diphospho-sugar transferases"/>
    <property type="match status" value="1"/>
</dbReference>
<gene>
    <name evidence="4" type="ORF">CfE428DRAFT_3164</name>
</gene>